<evidence type="ECO:0000313" key="4">
    <source>
        <dbReference type="Proteomes" id="UP001298681"/>
    </source>
</evidence>
<keyword evidence="4" id="KW-1185">Reference proteome</keyword>
<name>A0ABS9MKG6_9FIRM</name>
<evidence type="ECO:0008006" key="5">
    <source>
        <dbReference type="Google" id="ProtNLM"/>
    </source>
</evidence>
<reference evidence="3 4" key="1">
    <citation type="submission" date="2022-01" db="EMBL/GenBank/DDBJ databases">
        <title>Collection of gut derived symbiotic bacterial strains cultured from healthy donors.</title>
        <authorList>
            <person name="Lin H."/>
            <person name="Kohout C."/>
            <person name="Waligurski E."/>
            <person name="Pamer E.G."/>
        </authorList>
    </citation>
    <scope>NUCLEOTIDE SEQUENCE [LARGE SCALE GENOMIC DNA]</scope>
    <source>
        <strain evidence="3 4">DFI.7.58</strain>
    </source>
</reference>
<evidence type="ECO:0000256" key="2">
    <source>
        <dbReference type="SAM" id="SignalP"/>
    </source>
</evidence>
<feature type="compositionally biased region" description="Acidic residues" evidence="1">
    <location>
        <begin position="366"/>
        <end position="375"/>
    </location>
</feature>
<dbReference type="RefSeq" id="WP_087233894.1">
    <property type="nucleotide sequence ID" value="NZ_JAKNHQ010000014.1"/>
</dbReference>
<dbReference type="EMBL" id="JAKNHQ010000014">
    <property type="protein sequence ID" value="MCG4611308.1"/>
    <property type="molecule type" value="Genomic_DNA"/>
</dbReference>
<feature type="compositionally biased region" description="Polar residues" evidence="1">
    <location>
        <begin position="345"/>
        <end position="365"/>
    </location>
</feature>
<proteinExistence type="predicted"/>
<comment type="caution">
    <text evidence="3">The sequence shown here is derived from an EMBL/GenBank/DDBJ whole genome shotgun (WGS) entry which is preliminary data.</text>
</comment>
<accession>A0ABS9MKG6</accession>
<feature type="region of interest" description="Disordered" evidence="1">
    <location>
        <begin position="339"/>
        <end position="375"/>
    </location>
</feature>
<dbReference type="Proteomes" id="UP001298681">
    <property type="component" value="Unassembled WGS sequence"/>
</dbReference>
<dbReference type="SUPFAM" id="SSF109998">
    <property type="entry name" value="Triger factor/SurA peptide-binding domain-like"/>
    <property type="match status" value="1"/>
</dbReference>
<dbReference type="PROSITE" id="PS51257">
    <property type="entry name" value="PROKAR_LIPOPROTEIN"/>
    <property type="match status" value="1"/>
</dbReference>
<feature type="signal peptide" evidence="2">
    <location>
        <begin position="1"/>
        <end position="22"/>
    </location>
</feature>
<protein>
    <recommendedName>
        <fullName evidence="5">Peptidylprolyl isomerase</fullName>
    </recommendedName>
</protein>
<organism evidence="3 4">
    <name type="scientific">Anaeromassilibacillus senegalensis</name>
    <dbReference type="NCBI Taxonomy" id="1673717"/>
    <lineage>
        <taxon>Bacteria</taxon>
        <taxon>Bacillati</taxon>
        <taxon>Bacillota</taxon>
        <taxon>Clostridia</taxon>
        <taxon>Eubacteriales</taxon>
        <taxon>Acutalibacteraceae</taxon>
        <taxon>Anaeromassilibacillus</taxon>
    </lineage>
</organism>
<evidence type="ECO:0000256" key="1">
    <source>
        <dbReference type="SAM" id="MobiDB-lite"/>
    </source>
</evidence>
<keyword evidence="2" id="KW-0732">Signal</keyword>
<dbReference type="InterPro" id="IPR027304">
    <property type="entry name" value="Trigger_fact/SurA_dom_sf"/>
</dbReference>
<feature type="chain" id="PRO_5047174530" description="Peptidylprolyl isomerase" evidence="2">
    <location>
        <begin position="23"/>
        <end position="375"/>
    </location>
</feature>
<gene>
    <name evidence="3" type="ORF">L0P57_10245</name>
</gene>
<evidence type="ECO:0000313" key="3">
    <source>
        <dbReference type="EMBL" id="MCG4611308.1"/>
    </source>
</evidence>
<sequence>MKTWKKCLAAVLSLVMMVSATACSGTDKSWAVKSENLTVPIGAYIYNLYSAYQQAYYMVEDATQPVLEQTVEDQDAATWMKDFALRQTKSILVIDDMMRDMGLSLTEDELQQVSDQTDSFWGSISTAMTEYGVAKSSFNLAYADYYTKFTKVFDATYGPGGTEEVSDEDVKDYYLTNYKAFSYVMAPIIDMTTGASLSDDELSQLDTEFKGYASQINDGSMTIQDAADAYKASSGDDTVQVYTDAADFSGETASYPLEFGTELDTLENGKASVIDVQGLYKVLLVKDDINATADERISDETSRTSILQTMKQEEFQAKIDDAADSYNATVNQSAIDSYQPDMFVQETSSVAASTDETSSQEGTDGSGEETSSEAA</sequence>